<dbReference type="AlphaFoldDB" id="A0A378Q2V1"/>
<dbReference type="Proteomes" id="UP000255193">
    <property type="component" value="Unassembled WGS sequence"/>
</dbReference>
<dbReference type="EMBL" id="UGQA01000001">
    <property type="protein sequence ID" value="STY95130.1"/>
    <property type="molecule type" value="Genomic_DNA"/>
</dbReference>
<evidence type="ECO:0000313" key="2">
    <source>
        <dbReference type="EMBL" id="STY95130.1"/>
    </source>
</evidence>
<dbReference type="PANTHER" id="PTHR37292:SF2">
    <property type="entry name" value="DUF262 DOMAIN-CONTAINING PROTEIN"/>
    <property type="match status" value="1"/>
</dbReference>
<dbReference type="Pfam" id="PF03235">
    <property type="entry name" value="GmrSD_N"/>
    <property type="match status" value="1"/>
</dbReference>
<protein>
    <submittedName>
        <fullName evidence="2">Uncharacterized conserved protein</fullName>
    </submittedName>
</protein>
<sequence>MTIMQNSSKAQDRTLGVWYQNIEQGSVKLPRFQRFEAWDRSRITSFLNTVINNLPVGVALCLEVAGDEKFVSRFIKTAEPKNHTVTVNQHLLDGQQRLTAFWRAIHNNYDYETYVVYIPEFDKKEQKSSDKMEVHVIGRWYDKNGRKMPLWADIPAQMLERGFVPVNLLRPGDITSELDEWLNQALTEPKQDTSPPEEFIQKFMQFTKEKERLKSIITQLRERVTHYNLPYLSLPSSTPKEVALQVFINMNTNSKPLSLFDIIVAEIESVSGSSLHDLEDELAENVPEASQYSDMRSLILSTSALLQDKLPNNQGMIEMDKQQMLANWGQLTSGLQKMAKLLRSQNVFDKQRLPTNAVLAVIAAVYNIIPEHGDFVAKAEKLLKAYLWTAFFTNRYENAAATRAYADYKALKRLLQNPEFTEDDYSSVPILNRENYPLMPIEKIASAKWPKSTSIEARGLLAISNYFGANDFADNRRVDADNITKREYHHLFPDALIKESNEEADSYFAMNCALITWKTNRTIGRADPLIYLKERVELSDEEAVKERLKSHLIPYDSLSKAHYEGLVGDALTEKVTADFEAFKLERARLFKKAIDFLAEGQQPSLEKVLQTS</sequence>
<reference evidence="2 3" key="1">
    <citation type="submission" date="2018-06" db="EMBL/GenBank/DDBJ databases">
        <authorList>
            <consortium name="Pathogen Informatics"/>
            <person name="Doyle S."/>
        </authorList>
    </citation>
    <scope>NUCLEOTIDE SEQUENCE [LARGE SCALE GENOMIC DNA]</scope>
    <source>
        <strain evidence="2 3">NCTC11091</strain>
    </source>
</reference>
<dbReference type="InterPro" id="IPR004919">
    <property type="entry name" value="GmrSD_N"/>
</dbReference>
<evidence type="ECO:0000313" key="3">
    <source>
        <dbReference type="Proteomes" id="UP000255193"/>
    </source>
</evidence>
<organism evidence="2 3">
    <name type="scientific">Faucicola atlantae</name>
    <dbReference type="NCBI Taxonomy" id="34059"/>
    <lineage>
        <taxon>Bacteria</taxon>
        <taxon>Pseudomonadati</taxon>
        <taxon>Pseudomonadota</taxon>
        <taxon>Gammaproteobacteria</taxon>
        <taxon>Moraxellales</taxon>
        <taxon>Moraxellaceae</taxon>
        <taxon>Faucicola</taxon>
    </lineage>
</organism>
<gene>
    <name evidence="2" type="ORF">NCTC11091_00921</name>
</gene>
<dbReference type="PANTHER" id="PTHR37292">
    <property type="entry name" value="VNG6097C"/>
    <property type="match status" value="1"/>
</dbReference>
<name>A0A378Q2V1_9GAMM</name>
<dbReference type="RefSeq" id="WP_067059003.1">
    <property type="nucleotide sequence ID" value="NZ_MXAO01000060.1"/>
</dbReference>
<accession>A0A378Q2V1</accession>
<evidence type="ECO:0000259" key="1">
    <source>
        <dbReference type="Pfam" id="PF03235"/>
    </source>
</evidence>
<feature type="domain" description="GmrSD restriction endonucleases N-terminal" evidence="1">
    <location>
        <begin position="18"/>
        <end position="267"/>
    </location>
</feature>
<proteinExistence type="predicted"/>